<feature type="active site" description="Proton donor" evidence="9">
    <location>
        <position position="178"/>
    </location>
</feature>
<feature type="binding site" evidence="10">
    <location>
        <position position="249"/>
    </location>
    <ligand>
        <name>beta-D-galactose</name>
        <dbReference type="ChEBI" id="CHEBI:27667"/>
    </ligand>
</feature>
<dbReference type="InterPro" id="IPR008183">
    <property type="entry name" value="Aldose_1/G6P_1-epimerase"/>
</dbReference>
<dbReference type="InterPro" id="IPR013458">
    <property type="entry name" value="Ald_epimerase_bac"/>
</dbReference>
<evidence type="ECO:0000256" key="1">
    <source>
        <dbReference type="ARBA" id="ARBA00001614"/>
    </source>
</evidence>
<name>A0A9Q6Z037_HISSO</name>
<keyword evidence="13" id="KW-1185">Reference proteome</keyword>
<dbReference type="GO" id="GO:0033499">
    <property type="term" value="P:galactose catabolic process via UDP-galactose, Leloir pathway"/>
    <property type="evidence" value="ECO:0007669"/>
    <property type="project" value="TreeGrafter"/>
</dbReference>
<feature type="active site" description="Proton acceptor" evidence="9">
    <location>
        <position position="311"/>
    </location>
</feature>
<dbReference type="NCBIfam" id="TIGR02636">
    <property type="entry name" value="galM_Leloir"/>
    <property type="match status" value="1"/>
</dbReference>
<dbReference type="PIRSF" id="PIRSF005096">
    <property type="entry name" value="GALM"/>
    <property type="match status" value="1"/>
</dbReference>
<evidence type="ECO:0000256" key="6">
    <source>
        <dbReference type="ARBA" id="ARBA00023235"/>
    </source>
</evidence>
<dbReference type="InterPro" id="IPR015443">
    <property type="entry name" value="Aldose_1-epimerase"/>
</dbReference>
<keyword evidence="7 8" id="KW-0119">Carbohydrate metabolism</keyword>
<dbReference type="GO" id="GO:0030246">
    <property type="term" value="F:carbohydrate binding"/>
    <property type="evidence" value="ECO:0007669"/>
    <property type="project" value="InterPro"/>
</dbReference>
<dbReference type="CDD" id="cd09019">
    <property type="entry name" value="galactose_mutarotase_like"/>
    <property type="match status" value="1"/>
</dbReference>
<dbReference type="EMBL" id="CP066558">
    <property type="protein sequence ID" value="QQF82586.1"/>
    <property type="molecule type" value="Genomic_DNA"/>
</dbReference>
<feature type="binding site" evidence="11">
    <location>
        <begin position="82"/>
        <end position="83"/>
    </location>
    <ligand>
        <name>beta-D-galactose</name>
        <dbReference type="ChEBI" id="CHEBI:27667"/>
    </ligand>
</feature>
<dbReference type="InterPro" id="IPR047215">
    <property type="entry name" value="Galactose_mutarotase-like"/>
</dbReference>
<evidence type="ECO:0000256" key="11">
    <source>
        <dbReference type="PIRSR" id="PIRSR005096-3"/>
    </source>
</evidence>
<dbReference type="Gene3D" id="2.70.98.10">
    <property type="match status" value="1"/>
</dbReference>
<comment type="catalytic activity">
    <reaction evidence="1 8">
        <text>alpha-D-glucose = beta-D-glucose</text>
        <dbReference type="Rhea" id="RHEA:10264"/>
        <dbReference type="ChEBI" id="CHEBI:15903"/>
        <dbReference type="ChEBI" id="CHEBI:17925"/>
        <dbReference type="EC" id="5.1.3.3"/>
    </reaction>
</comment>
<dbReference type="RefSeq" id="WP_087437233.1">
    <property type="nucleotide sequence ID" value="NZ_CP018802.1"/>
</dbReference>
<dbReference type="Proteomes" id="UP000595373">
    <property type="component" value="Chromosome"/>
</dbReference>
<proteinExistence type="inferred from homology"/>
<dbReference type="PROSITE" id="PS00545">
    <property type="entry name" value="ALDOSE_1_EPIMERASE"/>
    <property type="match status" value="1"/>
</dbReference>
<dbReference type="PANTHER" id="PTHR10091">
    <property type="entry name" value="ALDOSE-1-EPIMERASE"/>
    <property type="match status" value="1"/>
</dbReference>
<evidence type="ECO:0000256" key="7">
    <source>
        <dbReference type="ARBA" id="ARBA00023277"/>
    </source>
</evidence>
<gene>
    <name evidence="12" type="primary">galM</name>
    <name evidence="12" type="ORF">JFL49_01290</name>
</gene>
<evidence type="ECO:0000256" key="8">
    <source>
        <dbReference type="PIRNR" id="PIRNR005096"/>
    </source>
</evidence>
<dbReference type="OrthoDB" id="9779408at2"/>
<organism evidence="12 13">
    <name type="scientific">Histophilus somni</name>
    <name type="common">Haemophilus somnus</name>
    <dbReference type="NCBI Taxonomy" id="731"/>
    <lineage>
        <taxon>Bacteria</taxon>
        <taxon>Pseudomonadati</taxon>
        <taxon>Pseudomonadota</taxon>
        <taxon>Gammaproteobacteria</taxon>
        <taxon>Pasteurellales</taxon>
        <taxon>Pasteurellaceae</taxon>
        <taxon>Histophilus</taxon>
    </lineage>
</organism>
<dbReference type="GO" id="GO:0006006">
    <property type="term" value="P:glucose metabolic process"/>
    <property type="evidence" value="ECO:0007669"/>
    <property type="project" value="TreeGrafter"/>
</dbReference>
<sequence>MLIDCFEKEHKQGMAPDGQPFRIFTLTNTKGMKVQVMDWGATWISCQVPVGKEVREVLLGCQINDYPIQQVYLGASIGRYANRIANSRFELNGKRYLLNANQHQHQLHGGKGFHNERWYLEKCGVNSITFSHFSPDGDQGFPGNLHAFVTYSLSETNNVRIEYEAICDQDCPINLTNHAYFNLNDATFGCDIRGHSLQLNSDYFLPVDSAGIPNAKLKAVEGTSFDFREEKPIGLDFLQEEQKLVKGYDHSFLLNPDIEKPCAILTALDRSLRMQVLTSQPALQIYTGNFLSATPTRQNGQYADYAGIALETQCLPDTPNHPEWWKYGGITKVGEKYSHKTEYQFIR</sequence>
<dbReference type="NCBIfam" id="NF008277">
    <property type="entry name" value="PRK11055.1"/>
    <property type="match status" value="1"/>
</dbReference>
<evidence type="ECO:0000313" key="12">
    <source>
        <dbReference type="EMBL" id="QQF82586.1"/>
    </source>
</evidence>
<feature type="binding site" evidence="11">
    <location>
        <begin position="178"/>
        <end position="180"/>
    </location>
    <ligand>
        <name>beta-D-galactose</name>
        <dbReference type="ChEBI" id="CHEBI:27667"/>
    </ligand>
</feature>
<dbReference type="GO" id="GO:0004034">
    <property type="term" value="F:aldose 1-epimerase activity"/>
    <property type="evidence" value="ECO:0007669"/>
    <property type="project" value="UniProtKB-EC"/>
</dbReference>
<protein>
    <recommendedName>
        <fullName evidence="5 8">Aldose 1-epimerase</fullName>
        <ecNumber evidence="4 8">5.1.3.3</ecNumber>
    </recommendedName>
</protein>
<evidence type="ECO:0000256" key="3">
    <source>
        <dbReference type="ARBA" id="ARBA00006206"/>
    </source>
</evidence>
<dbReference type="PANTHER" id="PTHR10091:SF0">
    <property type="entry name" value="GALACTOSE MUTAROTASE"/>
    <property type="match status" value="1"/>
</dbReference>
<dbReference type="SUPFAM" id="SSF74650">
    <property type="entry name" value="Galactose mutarotase-like"/>
    <property type="match status" value="1"/>
</dbReference>
<dbReference type="AlphaFoldDB" id="A0A9Q6Z037"/>
<accession>A0A9Q6Z037</accession>
<dbReference type="GO" id="GO:0005737">
    <property type="term" value="C:cytoplasm"/>
    <property type="evidence" value="ECO:0007669"/>
    <property type="project" value="TreeGrafter"/>
</dbReference>
<keyword evidence="6 8" id="KW-0413">Isomerase</keyword>
<evidence type="ECO:0000256" key="5">
    <source>
        <dbReference type="ARBA" id="ARBA00014165"/>
    </source>
</evidence>
<dbReference type="InterPro" id="IPR011013">
    <property type="entry name" value="Gal_mutarotase_sf_dom"/>
</dbReference>
<evidence type="ECO:0000256" key="10">
    <source>
        <dbReference type="PIRSR" id="PIRSR005096-2"/>
    </source>
</evidence>
<evidence type="ECO:0000256" key="2">
    <source>
        <dbReference type="ARBA" id="ARBA00005028"/>
    </source>
</evidence>
<evidence type="ECO:0000313" key="13">
    <source>
        <dbReference type="Proteomes" id="UP000595373"/>
    </source>
</evidence>
<dbReference type="InterPro" id="IPR018052">
    <property type="entry name" value="Ald1_epimerase_CS"/>
</dbReference>
<dbReference type="Pfam" id="PF01263">
    <property type="entry name" value="Aldose_epim"/>
    <property type="match status" value="1"/>
</dbReference>
<comment type="pathway">
    <text evidence="2 8">Carbohydrate metabolism; hexose metabolism.</text>
</comment>
<comment type="similarity">
    <text evidence="3 8">Belongs to the aldose epimerase family.</text>
</comment>
<dbReference type="EC" id="5.1.3.3" evidence="4 8"/>
<evidence type="ECO:0000256" key="4">
    <source>
        <dbReference type="ARBA" id="ARBA00013185"/>
    </source>
</evidence>
<reference evidence="12 13" key="1">
    <citation type="submission" date="2020-12" db="EMBL/GenBank/DDBJ databases">
        <title>ASc-MMNZ-VFA-070.</title>
        <authorList>
            <person name="Schryvers A."/>
            <person name="Mostafa Nazari M."/>
            <person name="Farshchi Andisi V."/>
            <person name="Timsit E."/>
            <person name="Walter Morck D."/>
        </authorList>
    </citation>
    <scope>NUCLEOTIDE SEQUENCE [LARGE SCALE GENOMIC DNA]</scope>
    <source>
        <strain evidence="12 13">ASc-MMNZ-VFA-070</strain>
    </source>
</reference>
<dbReference type="InterPro" id="IPR014718">
    <property type="entry name" value="GH-type_carb-bd"/>
</dbReference>
<evidence type="ECO:0000256" key="9">
    <source>
        <dbReference type="PIRSR" id="PIRSR005096-1"/>
    </source>
</evidence>